<proteinExistence type="predicted"/>
<reference evidence="2 3" key="1">
    <citation type="submission" date="2019-01" db="EMBL/GenBank/DDBJ databases">
        <authorList>
            <person name="Alioto T."/>
            <person name="Alioto T."/>
        </authorList>
    </citation>
    <scope>NUCLEOTIDE SEQUENCE [LARGE SCALE GENOMIC DNA]</scope>
</reference>
<accession>A0A485P3M9</accession>
<evidence type="ECO:0000313" key="2">
    <source>
        <dbReference type="EMBL" id="VFV40280.1"/>
    </source>
</evidence>
<evidence type="ECO:0000313" key="3">
    <source>
        <dbReference type="Proteomes" id="UP000386466"/>
    </source>
</evidence>
<protein>
    <submittedName>
        <fullName evidence="2">Uncharacterized protein</fullName>
    </submittedName>
</protein>
<gene>
    <name evidence="2" type="ORF">LYPA_23C015741</name>
</gene>
<evidence type="ECO:0000256" key="1">
    <source>
        <dbReference type="SAM" id="MobiDB-lite"/>
    </source>
</evidence>
<dbReference type="AlphaFoldDB" id="A0A485P3M9"/>
<organism evidence="2 3">
    <name type="scientific">Lynx pardinus</name>
    <name type="common">Iberian lynx</name>
    <name type="synonym">Felis pardina</name>
    <dbReference type="NCBI Taxonomy" id="191816"/>
    <lineage>
        <taxon>Eukaryota</taxon>
        <taxon>Metazoa</taxon>
        <taxon>Chordata</taxon>
        <taxon>Craniata</taxon>
        <taxon>Vertebrata</taxon>
        <taxon>Euteleostomi</taxon>
        <taxon>Mammalia</taxon>
        <taxon>Eutheria</taxon>
        <taxon>Laurasiatheria</taxon>
        <taxon>Carnivora</taxon>
        <taxon>Feliformia</taxon>
        <taxon>Felidae</taxon>
        <taxon>Felinae</taxon>
        <taxon>Lynx</taxon>
    </lineage>
</organism>
<sequence>MATGGENRQRLPNRRDHRGKAGQNFVNCPHNPRLVFKAVRVLGITPKQLPSQFKGFRV</sequence>
<dbReference type="Proteomes" id="UP000386466">
    <property type="component" value="Unassembled WGS sequence"/>
</dbReference>
<feature type="compositionally biased region" description="Basic residues" evidence="1">
    <location>
        <begin position="11"/>
        <end position="20"/>
    </location>
</feature>
<feature type="region of interest" description="Disordered" evidence="1">
    <location>
        <begin position="1"/>
        <end position="26"/>
    </location>
</feature>
<dbReference type="EMBL" id="CAAGRJ010028892">
    <property type="protein sequence ID" value="VFV40280.1"/>
    <property type="molecule type" value="Genomic_DNA"/>
</dbReference>
<name>A0A485P3M9_LYNPA</name>
<keyword evidence="3" id="KW-1185">Reference proteome</keyword>